<name>A0A6N9H7G7_9MICO</name>
<evidence type="ECO:0000256" key="4">
    <source>
        <dbReference type="ARBA" id="ARBA00022475"/>
    </source>
</evidence>
<comment type="subcellular location">
    <subcellularLocation>
        <location evidence="1 11">Cell membrane</location>
        <topology evidence="1 11">Multi-pass membrane protein</topology>
    </subcellularLocation>
</comment>
<evidence type="ECO:0000256" key="5">
    <source>
        <dbReference type="ARBA" id="ARBA00022505"/>
    </source>
</evidence>
<dbReference type="PANTHER" id="PTHR30183:SF3">
    <property type="entry name" value="MOLYBDENUM TRANSPORT SYSTEM PERMEASE PROTEIN MODB"/>
    <property type="match status" value="1"/>
</dbReference>
<protein>
    <submittedName>
        <fullName evidence="15">Molybdate ABC transporter permease subunit</fullName>
    </submittedName>
</protein>
<feature type="transmembrane region" description="Helical" evidence="11">
    <location>
        <begin position="57"/>
        <end position="75"/>
    </location>
</feature>
<keyword evidence="8" id="KW-0067">ATP-binding</keyword>
<dbReference type="SUPFAM" id="SSF161098">
    <property type="entry name" value="MetI-like"/>
    <property type="match status" value="1"/>
</dbReference>
<dbReference type="PROSITE" id="PS50893">
    <property type="entry name" value="ABC_TRANSPORTER_2"/>
    <property type="match status" value="1"/>
</dbReference>
<keyword evidence="7" id="KW-0547">Nucleotide-binding</keyword>
<evidence type="ECO:0000256" key="9">
    <source>
        <dbReference type="ARBA" id="ARBA00022989"/>
    </source>
</evidence>
<dbReference type="Proteomes" id="UP000469215">
    <property type="component" value="Unassembled WGS sequence"/>
</dbReference>
<dbReference type="GO" id="GO:0005524">
    <property type="term" value="F:ATP binding"/>
    <property type="evidence" value="ECO:0007669"/>
    <property type="project" value="UniProtKB-KW"/>
</dbReference>
<keyword evidence="4" id="KW-1003">Cell membrane</keyword>
<comment type="caution">
    <text evidence="15">The sequence shown here is derived from an EMBL/GenBank/DDBJ whole genome shotgun (WGS) entry which is preliminary data.</text>
</comment>
<feature type="compositionally biased region" description="Low complexity" evidence="12">
    <location>
        <begin position="327"/>
        <end position="346"/>
    </location>
</feature>
<accession>A0A6N9H7G7</accession>
<evidence type="ECO:0000256" key="2">
    <source>
        <dbReference type="ARBA" id="ARBA00007069"/>
    </source>
</evidence>
<keyword evidence="5" id="KW-0500">Molybdenum</keyword>
<feature type="domain" description="ABC transmembrane type-1" evidence="14">
    <location>
        <begin position="49"/>
        <end position="251"/>
    </location>
</feature>
<dbReference type="InterPro" id="IPR000515">
    <property type="entry name" value="MetI-like"/>
</dbReference>
<keyword evidence="3 11" id="KW-0813">Transport</keyword>
<evidence type="ECO:0000313" key="16">
    <source>
        <dbReference type="Proteomes" id="UP000469215"/>
    </source>
</evidence>
<dbReference type="GO" id="GO:0005886">
    <property type="term" value="C:plasma membrane"/>
    <property type="evidence" value="ECO:0007669"/>
    <property type="project" value="UniProtKB-SubCell"/>
</dbReference>
<evidence type="ECO:0000259" key="13">
    <source>
        <dbReference type="PROSITE" id="PS50893"/>
    </source>
</evidence>
<dbReference type="InterPro" id="IPR003439">
    <property type="entry name" value="ABC_transporter-like_ATP-bd"/>
</dbReference>
<dbReference type="SMART" id="SM00382">
    <property type="entry name" value="AAA"/>
    <property type="match status" value="1"/>
</dbReference>
<feature type="compositionally biased region" description="Basic and acidic residues" evidence="12">
    <location>
        <begin position="274"/>
        <end position="284"/>
    </location>
</feature>
<dbReference type="PROSITE" id="PS50928">
    <property type="entry name" value="ABC_TM1"/>
    <property type="match status" value="1"/>
</dbReference>
<evidence type="ECO:0000256" key="8">
    <source>
        <dbReference type="ARBA" id="ARBA00022840"/>
    </source>
</evidence>
<keyword evidence="9 11" id="KW-1133">Transmembrane helix</keyword>
<dbReference type="AlphaFoldDB" id="A0A6N9H7G7"/>
<dbReference type="Pfam" id="PF00005">
    <property type="entry name" value="ABC_tran"/>
    <property type="match status" value="1"/>
</dbReference>
<evidence type="ECO:0000256" key="12">
    <source>
        <dbReference type="SAM" id="MobiDB-lite"/>
    </source>
</evidence>
<evidence type="ECO:0000256" key="6">
    <source>
        <dbReference type="ARBA" id="ARBA00022692"/>
    </source>
</evidence>
<evidence type="ECO:0000256" key="1">
    <source>
        <dbReference type="ARBA" id="ARBA00004651"/>
    </source>
</evidence>
<dbReference type="InterPro" id="IPR027417">
    <property type="entry name" value="P-loop_NTPase"/>
</dbReference>
<dbReference type="PROSITE" id="PS00211">
    <property type="entry name" value="ABC_TRANSPORTER_1"/>
    <property type="match status" value="1"/>
</dbReference>
<feature type="domain" description="ABC transporter" evidence="13">
    <location>
        <begin position="344"/>
        <end position="609"/>
    </location>
</feature>
<feature type="transmembrane region" description="Helical" evidence="11">
    <location>
        <begin position="232"/>
        <end position="254"/>
    </location>
</feature>
<feature type="transmembrane region" description="Helical" evidence="11">
    <location>
        <begin position="121"/>
        <end position="145"/>
    </location>
</feature>
<dbReference type="GO" id="GO:0015098">
    <property type="term" value="F:molybdate ion transmembrane transporter activity"/>
    <property type="evidence" value="ECO:0007669"/>
    <property type="project" value="InterPro"/>
</dbReference>
<organism evidence="15 16">
    <name type="scientific">Brevibacterium rongguiense</name>
    <dbReference type="NCBI Taxonomy" id="2695267"/>
    <lineage>
        <taxon>Bacteria</taxon>
        <taxon>Bacillati</taxon>
        <taxon>Actinomycetota</taxon>
        <taxon>Actinomycetes</taxon>
        <taxon>Micrococcales</taxon>
        <taxon>Brevibacteriaceae</taxon>
        <taxon>Brevibacterium</taxon>
    </lineage>
</organism>
<dbReference type="RefSeq" id="WP_160953148.1">
    <property type="nucleotide sequence ID" value="NZ_WWEQ01000023.1"/>
</dbReference>
<dbReference type="Pfam" id="PF00528">
    <property type="entry name" value="BPD_transp_1"/>
    <property type="match status" value="1"/>
</dbReference>
<evidence type="ECO:0000256" key="11">
    <source>
        <dbReference type="RuleBase" id="RU363032"/>
    </source>
</evidence>
<dbReference type="InterPro" id="IPR006469">
    <property type="entry name" value="NifC_ABC_porter"/>
</dbReference>
<proteinExistence type="inferred from homology"/>
<keyword evidence="16" id="KW-1185">Reference proteome</keyword>
<evidence type="ECO:0000256" key="3">
    <source>
        <dbReference type="ARBA" id="ARBA00022448"/>
    </source>
</evidence>
<comment type="similarity">
    <text evidence="2">Belongs to the binding-protein-dependent transport system permease family. CysTW subfamily.</text>
</comment>
<dbReference type="EMBL" id="WWEQ01000023">
    <property type="protein sequence ID" value="MYM19716.1"/>
    <property type="molecule type" value="Genomic_DNA"/>
</dbReference>
<feature type="region of interest" description="Disordered" evidence="12">
    <location>
        <begin position="274"/>
        <end position="346"/>
    </location>
</feature>
<keyword evidence="10 11" id="KW-0472">Membrane</keyword>
<sequence>MRVPLPRWLCAPAALGALLIVLPLVGLIARVDVAAFWGLITSQSALTALGLSLRTSLVATAICLLVGVPLAVVLARSRFPGQRLLRTLVLLPLVLPPVVGGIALLYTFGRMGFVGTYFEAAGIRIAFTSAAVVLAQSFVSLPFMVMTVEGALASQDERYEVVGLGLGASPGYVLRRITLPLLRPALVSGTVLSFARALGEFGATITFAGSLEGTTRTLPLEIYLQRETDPDAAVALSLVLVVIAVVIVLATYGAQGASAGGALRRLRAFRRGHGERTGRGERGAHGGHTPLGDAPERHRGDAVAVSPSGQPPAAEAPAGPAAPAPPVAAEGTRGAPAGAASESPAGPGLRVAFACPVRGITADFAVAAGSTTAIIGPNGAGKSTCCEVISGLLRPAAVLVELDGRVLAREHRRRGHAPTAEPGGTGGAGVDEIRAAIAGAGSGRAWVPSHRRGVVQLAQSPLLFPTLRVEENAAFGLRAAGEGRAAARSRARVMLERVGALPLADRLPSELSGGQAQRAAIARALAARPQLLLLDEPMAALDWDSARAIRELLGGVLAAQTALLITHDVRDVRALADHVIVLEDGGVLQSGTVAEVFAAPASPFVARFAAQG</sequence>
<feature type="transmembrane region" description="Helical" evidence="11">
    <location>
        <begin position="87"/>
        <end position="109"/>
    </location>
</feature>
<dbReference type="GO" id="GO:0016887">
    <property type="term" value="F:ATP hydrolysis activity"/>
    <property type="evidence" value="ECO:0007669"/>
    <property type="project" value="InterPro"/>
</dbReference>
<dbReference type="PANTHER" id="PTHR30183">
    <property type="entry name" value="MOLYBDENUM TRANSPORT SYSTEM PERMEASE PROTEIN MODB"/>
    <property type="match status" value="1"/>
</dbReference>
<dbReference type="NCBIfam" id="TIGR02141">
    <property type="entry name" value="modB_ABC"/>
    <property type="match status" value="1"/>
</dbReference>
<dbReference type="Gene3D" id="3.40.50.300">
    <property type="entry name" value="P-loop containing nucleotide triphosphate hydrolases"/>
    <property type="match status" value="1"/>
</dbReference>
<dbReference type="InterPro" id="IPR017871">
    <property type="entry name" value="ABC_transporter-like_CS"/>
</dbReference>
<reference evidence="15 16" key="1">
    <citation type="submission" date="2020-01" db="EMBL/GenBank/DDBJ databases">
        <authorList>
            <person name="Deng T."/>
        </authorList>
    </citation>
    <scope>NUCLEOTIDE SEQUENCE [LARGE SCALE GENOMIC DNA]</scope>
    <source>
        <strain evidence="15 16">5221</strain>
    </source>
</reference>
<dbReference type="InterPro" id="IPR003593">
    <property type="entry name" value="AAA+_ATPase"/>
</dbReference>
<dbReference type="NCBIfam" id="TIGR01581">
    <property type="entry name" value="Mo_ABC_porter"/>
    <property type="match status" value="1"/>
</dbReference>
<evidence type="ECO:0000259" key="14">
    <source>
        <dbReference type="PROSITE" id="PS50928"/>
    </source>
</evidence>
<evidence type="ECO:0000256" key="7">
    <source>
        <dbReference type="ARBA" id="ARBA00022741"/>
    </source>
</evidence>
<gene>
    <name evidence="15" type="primary">modB</name>
    <name evidence="15" type="ORF">GSY69_06965</name>
</gene>
<dbReference type="InterPro" id="IPR035906">
    <property type="entry name" value="MetI-like_sf"/>
</dbReference>
<dbReference type="SUPFAM" id="SSF52540">
    <property type="entry name" value="P-loop containing nucleoside triphosphate hydrolases"/>
    <property type="match status" value="1"/>
</dbReference>
<keyword evidence="6 11" id="KW-0812">Transmembrane</keyword>
<evidence type="ECO:0000313" key="15">
    <source>
        <dbReference type="EMBL" id="MYM19716.1"/>
    </source>
</evidence>
<dbReference type="InterPro" id="IPR011867">
    <property type="entry name" value="ModB_ABC"/>
</dbReference>
<dbReference type="CDD" id="cd06261">
    <property type="entry name" value="TM_PBP2"/>
    <property type="match status" value="1"/>
</dbReference>
<dbReference type="Gene3D" id="1.10.3720.10">
    <property type="entry name" value="MetI-like"/>
    <property type="match status" value="1"/>
</dbReference>
<evidence type="ECO:0000256" key="10">
    <source>
        <dbReference type="ARBA" id="ARBA00023136"/>
    </source>
</evidence>